<evidence type="ECO:0000313" key="2">
    <source>
        <dbReference type="Proteomes" id="UP000013941"/>
    </source>
</evidence>
<gene>
    <name evidence="1" type="ORF">SLY_0514</name>
</gene>
<dbReference type="HOGENOM" id="CLU_3349194_0_0_14"/>
<evidence type="ECO:0000313" key="1">
    <source>
        <dbReference type="EMBL" id="AGL90433.1"/>
    </source>
</evidence>
<reference evidence="1 2" key="1">
    <citation type="journal article" date="2013" name="BMC Genomics">
        <title>Comparison of the complete genome sequence of two closely related isolates of 'Candidatus Phytoplasma australiense' reveals genome plasticity.</title>
        <authorList>
            <person name="Andersen M.T."/>
            <person name="Liefting L.W."/>
            <person name="Havukkala I."/>
            <person name="Beever R.E."/>
        </authorList>
    </citation>
    <scope>NUCLEOTIDE SEQUENCE [LARGE SCALE GENOMIC DNA]</scope>
    <source>
        <strain evidence="1 2">NZSb11</strain>
    </source>
</reference>
<accession>R4S121</accession>
<dbReference type="EMBL" id="CP002548">
    <property type="protein sequence ID" value="AGL90433.1"/>
    <property type="molecule type" value="Genomic_DNA"/>
</dbReference>
<protein>
    <submittedName>
        <fullName evidence="1">Uncharacterized protein</fullName>
    </submittedName>
</protein>
<name>R4S121_PHYAS</name>
<organism evidence="1 2">
    <name type="scientific">Strawberry lethal yellows phytoplasma (CPA) str. NZSb11</name>
    <dbReference type="NCBI Taxonomy" id="980422"/>
    <lineage>
        <taxon>Bacteria</taxon>
        <taxon>Bacillati</taxon>
        <taxon>Mycoplasmatota</taxon>
        <taxon>Mollicutes</taxon>
        <taxon>Acholeplasmatales</taxon>
        <taxon>Acholeplasmataceae</taxon>
        <taxon>Candidatus Phytoplasma</taxon>
        <taxon>16SrXII (Stolbur group)</taxon>
    </lineage>
</organism>
<dbReference type="PATRIC" id="fig|980422.3.peg.472"/>
<dbReference type="AlphaFoldDB" id="R4S121"/>
<sequence length="37" mass="4542">MQYYNYERKTLIHQGLTQTKSRQEILGELNRKDIFLI</sequence>
<dbReference type="Proteomes" id="UP000013941">
    <property type="component" value="Chromosome"/>
</dbReference>
<dbReference type="KEGG" id="nzs:SLY_0514"/>
<proteinExistence type="predicted"/>
<keyword evidence="2" id="KW-1185">Reference proteome</keyword>